<sequence length="104" mass="12433">MSDEYWGGLHVLNQRWGLKRVVTGCDSTVERGSHESHEEKVPMELWMMHEMDGDGDSASMVMLMVECEFMREVMRLSGKRWRNEGERFEWRKLRLERVERKLAT</sequence>
<reference evidence="2" key="1">
    <citation type="journal article" date="2013" name="Science">
        <title>The Amborella genome and the evolution of flowering plants.</title>
        <authorList>
            <consortium name="Amborella Genome Project"/>
        </authorList>
    </citation>
    <scope>NUCLEOTIDE SEQUENCE [LARGE SCALE GENOMIC DNA]</scope>
</reference>
<dbReference type="HOGENOM" id="CLU_2253720_0_0_1"/>
<proteinExistence type="predicted"/>
<dbReference type="Proteomes" id="UP000017836">
    <property type="component" value="Unassembled WGS sequence"/>
</dbReference>
<gene>
    <name evidence="1" type="ORF">AMTR_s00035p00225400</name>
</gene>
<evidence type="ECO:0000313" key="1">
    <source>
        <dbReference type="EMBL" id="ERN12085.1"/>
    </source>
</evidence>
<keyword evidence="2" id="KW-1185">Reference proteome</keyword>
<dbReference type="AlphaFoldDB" id="W1PXD9"/>
<protein>
    <submittedName>
        <fullName evidence="1">Uncharacterized protein</fullName>
    </submittedName>
</protein>
<dbReference type="EMBL" id="KI392639">
    <property type="protein sequence ID" value="ERN12085.1"/>
    <property type="molecule type" value="Genomic_DNA"/>
</dbReference>
<accession>W1PXD9</accession>
<evidence type="ECO:0000313" key="2">
    <source>
        <dbReference type="Proteomes" id="UP000017836"/>
    </source>
</evidence>
<organism evidence="1 2">
    <name type="scientific">Amborella trichopoda</name>
    <dbReference type="NCBI Taxonomy" id="13333"/>
    <lineage>
        <taxon>Eukaryota</taxon>
        <taxon>Viridiplantae</taxon>
        <taxon>Streptophyta</taxon>
        <taxon>Embryophyta</taxon>
        <taxon>Tracheophyta</taxon>
        <taxon>Spermatophyta</taxon>
        <taxon>Magnoliopsida</taxon>
        <taxon>Amborellales</taxon>
        <taxon>Amborellaceae</taxon>
        <taxon>Amborella</taxon>
    </lineage>
</organism>
<dbReference type="Gramene" id="ERN12085">
    <property type="protein sequence ID" value="ERN12085"/>
    <property type="gene ID" value="AMTR_s00035p00225400"/>
</dbReference>
<name>W1PXD9_AMBTC</name>